<name>J7RRF7_HUIN7</name>
<proteinExistence type="predicted"/>
<keyword evidence="4" id="KW-0808">Transferase</keyword>
<dbReference type="OrthoDB" id="278300at2759"/>
<dbReference type="PROSITE" id="PS51675">
    <property type="entry name" value="SAM_MT_TRM10"/>
    <property type="match status" value="1"/>
</dbReference>
<dbReference type="InterPro" id="IPR028564">
    <property type="entry name" value="MT_TRM10-typ"/>
</dbReference>
<feature type="binding site" evidence="10">
    <location>
        <position position="225"/>
    </location>
    <ligand>
        <name>S-adenosyl-L-methionine</name>
        <dbReference type="ChEBI" id="CHEBI:59789"/>
    </ligand>
</feature>
<dbReference type="EMBL" id="HE978324">
    <property type="protein sequence ID" value="CCK72443.1"/>
    <property type="molecule type" value="Genomic_DNA"/>
</dbReference>
<dbReference type="GO" id="GO:0002939">
    <property type="term" value="P:tRNA N1-guanine methylation"/>
    <property type="evidence" value="ECO:0007669"/>
    <property type="project" value="EnsemblFungi"/>
</dbReference>
<dbReference type="InterPro" id="IPR016653">
    <property type="entry name" value="TRM10/TRM10A"/>
</dbReference>
<dbReference type="RefSeq" id="XP_022466688.1">
    <property type="nucleotide sequence ID" value="XM_022610387.1"/>
</dbReference>
<dbReference type="InterPro" id="IPR007356">
    <property type="entry name" value="tRNA_m1G_MeTrfase_euk"/>
</dbReference>
<comment type="catalytic activity">
    <reaction evidence="8">
        <text>guanosine(9) in tRNA + S-adenosyl-L-methionine = N(1)-methylguanosine(9) in tRNA + S-adenosyl-L-homocysteine + H(+)</text>
        <dbReference type="Rhea" id="RHEA:43156"/>
        <dbReference type="Rhea" id="RHEA-COMP:10367"/>
        <dbReference type="Rhea" id="RHEA-COMP:10368"/>
        <dbReference type="ChEBI" id="CHEBI:15378"/>
        <dbReference type="ChEBI" id="CHEBI:57856"/>
        <dbReference type="ChEBI" id="CHEBI:59789"/>
        <dbReference type="ChEBI" id="CHEBI:73542"/>
        <dbReference type="ChEBI" id="CHEBI:74269"/>
        <dbReference type="EC" id="2.1.1.221"/>
    </reaction>
</comment>
<dbReference type="GO" id="GO:0000049">
    <property type="term" value="F:tRNA binding"/>
    <property type="evidence" value="ECO:0007669"/>
    <property type="project" value="TreeGrafter"/>
</dbReference>
<evidence type="ECO:0000256" key="7">
    <source>
        <dbReference type="ARBA" id="ARBA00032166"/>
    </source>
</evidence>
<feature type="binding site" evidence="10">
    <location>
        <position position="211"/>
    </location>
    <ligand>
        <name>S-adenosyl-L-methionine</name>
        <dbReference type="ChEBI" id="CHEBI:59789"/>
    </ligand>
</feature>
<dbReference type="PIRSF" id="PIRSF016323">
    <property type="entry name" value="tRNA_m1G_mtfrase_met"/>
    <property type="match status" value="1"/>
</dbReference>
<feature type="active site" description="Proton acceptor" evidence="9">
    <location>
        <position position="203"/>
    </location>
</feature>
<dbReference type="PANTHER" id="PTHR13563:SF13">
    <property type="entry name" value="TRNA METHYLTRANSFERASE 10 HOMOLOG A"/>
    <property type="match status" value="1"/>
</dbReference>
<keyword evidence="3" id="KW-0489">Methyltransferase</keyword>
<dbReference type="Gene3D" id="3.40.1280.30">
    <property type="match status" value="1"/>
</dbReference>
<feature type="binding site" evidence="10">
    <location>
        <position position="179"/>
    </location>
    <ligand>
        <name>S-adenosyl-L-methionine</name>
        <dbReference type="ChEBI" id="CHEBI:59789"/>
    </ligand>
</feature>
<dbReference type="InterPro" id="IPR038459">
    <property type="entry name" value="MT_TRM10-typ_sf"/>
</dbReference>
<feature type="domain" description="SAM-dependent MTase TRM10-type" evidence="12">
    <location>
        <begin position="80"/>
        <end position="272"/>
    </location>
</feature>
<feature type="region of interest" description="Disordered" evidence="11">
    <location>
        <begin position="284"/>
        <end position="303"/>
    </location>
</feature>
<feature type="binding site" evidence="10">
    <location>
        <position position="199"/>
    </location>
    <ligand>
        <name>S-adenosyl-L-methionine</name>
        <dbReference type="ChEBI" id="CHEBI:59789"/>
    </ligand>
</feature>
<organism evidence="13 14">
    <name type="scientific">Huiozyma naganishii (strain ATCC MYA-139 / BCRC 22969 / CBS 8797 / KCTC 17520 / NBRC 10181 / NCYC 3082 / Yp74L-3)</name>
    <name type="common">Yeast</name>
    <name type="synonym">Kazachstania naganishii</name>
    <dbReference type="NCBI Taxonomy" id="1071383"/>
    <lineage>
        <taxon>Eukaryota</taxon>
        <taxon>Fungi</taxon>
        <taxon>Dikarya</taxon>
        <taxon>Ascomycota</taxon>
        <taxon>Saccharomycotina</taxon>
        <taxon>Saccharomycetes</taxon>
        <taxon>Saccharomycetales</taxon>
        <taxon>Saccharomycetaceae</taxon>
        <taxon>Huiozyma</taxon>
    </lineage>
</organism>
<evidence type="ECO:0000256" key="9">
    <source>
        <dbReference type="PIRSR" id="PIRSR016323-1"/>
    </source>
</evidence>
<dbReference type="Proteomes" id="UP000006310">
    <property type="component" value="Chromosome 11"/>
</dbReference>
<reference evidence="14" key="2">
    <citation type="submission" date="2012-08" db="EMBL/GenBank/DDBJ databases">
        <title>Genome sequence of Kazachstania naganishii.</title>
        <authorList>
            <person name="Gordon J.L."/>
            <person name="Armisen D."/>
            <person name="Proux-Wera E."/>
            <person name="OhEigeartaigh S.S."/>
            <person name="Byrne K.P."/>
            <person name="Wolfe K.H."/>
        </authorList>
    </citation>
    <scope>NUCLEOTIDE SEQUENCE [LARGE SCALE GENOMIC DNA]</scope>
    <source>
        <strain evidence="14">ATCC MYA-139 / BCRC 22969 / CBS 8797 / CCRC 22969 / KCTC 17520 / NBRC 10181 / NCYC 3082</strain>
    </source>
</reference>
<evidence type="ECO:0000256" key="10">
    <source>
        <dbReference type="PIRSR" id="PIRSR016323-2"/>
    </source>
</evidence>
<dbReference type="GeneID" id="34528210"/>
<dbReference type="AlphaFoldDB" id="J7RRF7"/>
<evidence type="ECO:0000256" key="8">
    <source>
        <dbReference type="ARBA" id="ARBA00048434"/>
    </source>
</evidence>
<feature type="region of interest" description="Disordered" evidence="11">
    <location>
        <begin position="1"/>
        <end position="27"/>
    </location>
</feature>
<evidence type="ECO:0000256" key="6">
    <source>
        <dbReference type="ARBA" id="ARBA00031792"/>
    </source>
</evidence>
<evidence type="ECO:0000256" key="2">
    <source>
        <dbReference type="ARBA" id="ARBA00020451"/>
    </source>
</evidence>
<dbReference type="PANTHER" id="PTHR13563">
    <property type="entry name" value="TRNA (GUANINE-9-) METHYLTRANSFERASE"/>
    <property type="match status" value="1"/>
</dbReference>
<evidence type="ECO:0000256" key="3">
    <source>
        <dbReference type="ARBA" id="ARBA00022603"/>
    </source>
</evidence>
<evidence type="ECO:0000256" key="5">
    <source>
        <dbReference type="ARBA" id="ARBA00022691"/>
    </source>
</evidence>
<keyword evidence="5" id="KW-0949">S-adenosyl-L-methionine</keyword>
<evidence type="ECO:0000313" key="14">
    <source>
        <dbReference type="Proteomes" id="UP000006310"/>
    </source>
</evidence>
<dbReference type="HOGENOM" id="CLU_034384_1_0_1"/>
<keyword evidence="14" id="KW-1185">Reference proteome</keyword>
<protein>
    <recommendedName>
        <fullName evidence="2">tRNA (guanine(9)-N1)-methyltransferase</fullName>
        <ecNumber evidence="1">2.1.1.221</ecNumber>
    </recommendedName>
    <alternativeName>
        <fullName evidence="7">tRNA methyltransferase 10</fullName>
    </alternativeName>
    <alternativeName>
        <fullName evidence="6">tRNA(m1G9)-methyltransferase</fullName>
    </alternativeName>
</protein>
<dbReference type="EC" id="2.1.1.221" evidence="1"/>
<reference evidence="13 14" key="1">
    <citation type="journal article" date="2011" name="Proc. Natl. Acad. Sci. U.S.A.">
        <title>Evolutionary erosion of yeast sex chromosomes by mating-type switching accidents.</title>
        <authorList>
            <person name="Gordon J.L."/>
            <person name="Armisen D."/>
            <person name="Proux-Wera E."/>
            <person name="Oheigeartaigh S.S."/>
            <person name="Byrne K.P."/>
            <person name="Wolfe K.H."/>
        </authorList>
    </citation>
    <scope>NUCLEOTIDE SEQUENCE [LARGE SCALE GENOMIC DNA]</scope>
    <source>
        <strain evidence="14">ATCC MYA-139 / BCRC 22969 / CBS 8797 / CCRC 22969 / KCTC 17520 / NBRC 10181 / NCYC 3082</strain>
    </source>
</reference>
<dbReference type="GO" id="GO:0005634">
    <property type="term" value="C:nucleus"/>
    <property type="evidence" value="ECO:0007669"/>
    <property type="project" value="TreeGrafter"/>
</dbReference>
<dbReference type="GO" id="GO:0052905">
    <property type="term" value="F:tRNA (guanosine(9)-N1)-methyltransferase activity"/>
    <property type="evidence" value="ECO:0007669"/>
    <property type="project" value="UniProtKB-EC"/>
</dbReference>
<evidence type="ECO:0000256" key="4">
    <source>
        <dbReference type="ARBA" id="ARBA00022679"/>
    </source>
</evidence>
<dbReference type="eggNOG" id="KOG2967">
    <property type="taxonomic scope" value="Eukaryota"/>
</dbReference>
<accession>J7RRF7</accession>
<evidence type="ECO:0000256" key="1">
    <source>
        <dbReference type="ARBA" id="ARBA00012797"/>
    </source>
</evidence>
<gene>
    <name evidence="13" type="primary">KNAG0K00750</name>
    <name evidence="13" type="ordered locus">KNAG_0K00750</name>
</gene>
<evidence type="ECO:0000313" key="13">
    <source>
        <dbReference type="EMBL" id="CCK72443.1"/>
    </source>
</evidence>
<dbReference type="STRING" id="1071383.J7RRF7"/>
<sequence>MSEGESSAKRRITCDVPPKPTGISKKQWKRQWKLKQFELNKEVYAARRRDKRRKAKERRREIIKEYEARGEPLPEELVRIPRININQTDSGMKLIIDCGFDDLMNDKEIVSLSNQITRAYSANRRADHYAEVDVSSFDKRLATRFNVGLKDSNHKSWDHFSFHENDIIAEKERSNLVYLTADTEDELETLEPGTTYIIGGIVDKNRHKELCLNKAKDMTITPKRLPLTKYVKLDGRQVLTTGHVVQLMLKYFDNHDWKEAIESVIPQRKIDQVATLNQEERAAALQVTDSSDSGNEEKPLTQI</sequence>
<dbReference type="KEGG" id="kng:KNAG_0K00750"/>
<evidence type="ECO:0000256" key="11">
    <source>
        <dbReference type="SAM" id="MobiDB-lite"/>
    </source>
</evidence>
<evidence type="ECO:0000259" key="12">
    <source>
        <dbReference type="PROSITE" id="PS51675"/>
    </source>
</evidence>
<dbReference type="OMA" id="FKKNDGW"/>
<dbReference type="CDD" id="cd18089">
    <property type="entry name" value="SPOUT_Trm10-like"/>
    <property type="match status" value="1"/>
</dbReference>